<reference evidence="1" key="1">
    <citation type="submission" date="2021-05" db="EMBL/GenBank/DDBJ databases">
        <authorList>
            <person name="Alioto T."/>
            <person name="Alioto T."/>
            <person name="Gomez Garrido J."/>
        </authorList>
    </citation>
    <scope>NUCLEOTIDE SEQUENCE</scope>
</reference>
<proteinExistence type="predicted"/>
<dbReference type="EMBL" id="HBUF01277008">
    <property type="protein sequence ID" value="CAG6686526.1"/>
    <property type="molecule type" value="Transcribed_RNA"/>
</dbReference>
<protein>
    <submittedName>
        <fullName evidence="1">Uncharacterized protein</fullName>
    </submittedName>
</protein>
<accession>A0A8D8TDC5</accession>
<dbReference type="AlphaFoldDB" id="A0A8D8TDC5"/>
<evidence type="ECO:0000313" key="1">
    <source>
        <dbReference type="EMBL" id="CAG6686526.1"/>
    </source>
</evidence>
<organism evidence="1">
    <name type="scientific">Cacopsylla melanoneura</name>
    <dbReference type="NCBI Taxonomy" id="428564"/>
    <lineage>
        <taxon>Eukaryota</taxon>
        <taxon>Metazoa</taxon>
        <taxon>Ecdysozoa</taxon>
        <taxon>Arthropoda</taxon>
        <taxon>Hexapoda</taxon>
        <taxon>Insecta</taxon>
        <taxon>Pterygota</taxon>
        <taxon>Neoptera</taxon>
        <taxon>Paraneoptera</taxon>
        <taxon>Hemiptera</taxon>
        <taxon>Sternorrhyncha</taxon>
        <taxon>Psylloidea</taxon>
        <taxon>Psyllidae</taxon>
        <taxon>Psyllinae</taxon>
        <taxon>Cacopsylla</taxon>
    </lineage>
</organism>
<name>A0A8D8TDC5_9HEMI</name>
<sequence length="184" mass="21622">MQSIISFLLISNSLPLYLVRKLGVVGAFKIKYRQCIFRHQDIYIYILIFGEGIRFLTDLFPSCMVCFPFCMNRSNLRNKNSQNFTKIHVFARFVLCYYPVDVWLHNVNNPVLFDPFCMKITIQPKTIPPSALIWLRILLVSTHYSPRTRLFLLSICINSPFVTSSYFCMQNNYVCMNIYIISLD</sequence>